<dbReference type="GO" id="GO:0005739">
    <property type="term" value="C:mitochondrion"/>
    <property type="evidence" value="ECO:0007669"/>
    <property type="project" value="InterPro"/>
</dbReference>
<dbReference type="Pfam" id="PF16053">
    <property type="entry name" value="MRP-S34"/>
    <property type="match status" value="1"/>
</dbReference>
<dbReference type="GO" id="GO:0003735">
    <property type="term" value="F:structural constituent of ribosome"/>
    <property type="evidence" value="ECO:0007669"/>
    <property type="project" value="InterPro"/>
</dbReference>
<evidence type="ECO:0000313" key="1">
    <source>
        <dbReference type="EMBL" id="KIY45868.1"/>
    </source>
</evidence>
<dbReference type="AlphaFoldDB" id="A0A0D7A4Y6"/>
<gene>
    <name evidence="1" type="ORF">FISHEDRAFT_30124</name>
</gene>
<dbReference type="InterPro" id="IPR032053">
    <property type="entry name" value="Ribosomal_mS34"/>
</dbReference>
<evidence type="ECO:0000313" key="2">
    <source>
        <dbReference type="Proteomes" id="UP000054144"/>
    </source>
</evidence>
<dbReference type="OrthoDB" id="16434at2759"/>
<feature type="non-terminal residue" evidence="1">
    <location>
        <position position="103"/>
    </location>
</feature>
<dbReference type="EMBL" id="KN882045">
    <property type="protein sequence ID" value="KIY45868.1"/>
    <property type="molecule type" value="Genomic_DNA"/>
</dbReference>
<protein>
    <submittedName>
        <fullName evidence="1">Uncharacterized protein</fullName>
    </submittedName>
</protein>
<name>A0A0D7A4Y6_9AGAR</name>
<accession>A0A0D7A4Y6</accession>
<keyword evidence="2" id="KW-1185">Reference proteome</keyword>
<organism evidence="1 2">
    <name type="scientific">Fistulina hepatica ATCC 64428</name>
    <dbReference type="NCBI Taxonomy" id="1128425"/>
    <lineage>
        <taxon>Eukaryota</taxon>
        <taxon>Fungi</taxon>
        <taxon>Dikarya</taxon>
        <taxon>Basidiomycota</taxon>
        <taxon>Agaricomycotina</taxon>
        <taxon>Agaricomycetes</taxon>
        <taxon>Agaricomycetidae</taxon>
        <taxon>Agaricales</taxon>
        <taxon>Fistulinaceae</taxon>
        <taxon>Fistulina</taxon>
    </lineage>
</organism>
<dbReference type="Proteomes" id="UP000054144">
    <property type="component" value="Unassembled WGS sequence"/>
</dbReference>
<sequence>SLLSTIQKLLPSTLPPSLSTVPGNLYAVISRTPSGGVGKKFHQLRWSKKGIKDSYWVVTKSKFKCEGNHGKAWGQLYWKGKLVTPQPTRIPGSLKYVWMEGSS</sequence>
<proteinExistence type="predicted"/>
<reference evidence="1 2" key="1">
    <citation type="journal article" date="2015" name="Fungal Genet. Biol.">
        <title>Evolution of novel wood decay mechanisms in Agaricales revealed by the genome sequences of Fistulina hepatica and Cylindrobasidium torrendii.</title>
        <authorList>
            <person name="Floudas D."/>
            <person name="Held B.W."/>
            <person name="Riley R."/>
            <person name="Nagy L.G."/>
            <person name="Koehler G."/>
            <person name="Ransdell A.S."/>
            <person name="Younus H."/>
            <person name="Chow J."/>
            <person name="Chiniquy J."/>
            <person name="Lipzen A."/>
            <person name="Tritt A."/>
            <person name="Sun H."/>
            <person name="Haridas S."/>
            <person name="LaButti K."/>
            <person name="Ohm R.A."/>
            <person name="Kues U."/>
            <person name="Blanchette R.A."/>
            <person name="Grigoriev I.V."/>
            <person name="Minto R.E."/>
            <person name="Hibbett D.S."/>
        </authorList>
    </citation>
    <scope>NUCLEOTIDE SEQUENCE [LARGE SCALE GENOMIC DNA]</scope>
    <source>
        <strain evidence="1 2">ATCC 64428</strain>
    </source>
</reference>
<feature type="non-terminal residue" evidence="1">
    <location>
        <position position="1"/>
    </location>
</feature>